<dbReference type="Gene3D" id="2.80.10.50">
    <property type="match status" value="1"/>
</dbReference>
<keyword evidence="5" id="KW-1185">Reference proteome</keyword>
<dbReference type="SUPFAM" id="SSF82109">
    <property type="entry name" value="MIR domain"/>
    <property type="match status" value="1"/>
</dbReference>
<dbReference type="Proteomes" id="UP001209540">
    <property type="component" value="Unassembled WGS sequence"/>
</dbReference>
<dbReference type="Pfam" id="PF02815">
    <property type="entry name" value="MIR"/>
    <property type="match status" value="1"/>
</dbReference>
<dbReference type="PANTHER" id="PTHR46809">
    <property type="entry name" value="STROMAL CELL-DERIVED FACTOR 2-LIKE PROTEIN"/>
    <property type="match status" value="1"/>
</dbReference>
<gene>
    <name evidence="4" type="ORF">BDA99DRAFT_435642</name>
</gene>
<dbReference type="PANTHER" id="PTHR46809:SF2">
    <property type="entry name" value="GH21273P"/>
    <property type="match status" value="1"/>
</dbReference>
<evidence type="ECO:0000313" key="4">
    <source>
        <dbReference type="EMBL" id="KAI9267982.1"/>
    </source>
</evidence>
<feature type="non-terminal residue" evidence="4">
    <location>
        <position position="147"/>
    </location>
</feature>
<protein>
    <submittedName>
        <fullName evidence="4">MIR motif-containing protein</fullName>
    </submittedName>
</protein>
<sequence>GSGSGQQSITAFPEADDNNSFWLVRAGLGRQCKRGEPVPCGSTIRLRHANTKNYLHSHHHTSPLSHQQEVSCFDGEDTGDDWKVECASGKYWIREAPIQLAHVDSKTYLTSSTSHQYGQPIPGQLEVATAKSSSKSTYWIAQVHIYT</sequence>
<keyword evidence="1" id="KW-0732">Signal</keyword>
<dbReference type="AlphaFoldDB" id="A0AAD5PFL1"/>
<reference evidence="4" key="2">
    <citation type="submission" date="2023-02" db="EMBL/GenBank/DDBJ databases">
        <authorList>
            <consortium name="DOE Joint Genome Institute"/>
            <person name="Mondo S.J."/>
            <person name="Chang Y."/>
            <person name="Wang Y."/>
            <person name="Ahrendt S."/>
            <person name="Andreopoulos W."/>
            <person name="Barry K."/>
            <person name="Beard J."/>
            <person name="Benny G.L."/>
            <person name="Blankenship S."/>
            <person name="Bonito G."/>
            <person name="Cuomo C."/>
            <person name="Desiro A."/>
            <person name="Gervers K.A."/>
            <person name="Hundley H."/>
            <person name="Kuo A."/>
            <person name="LaButti K."/>
            <person name="Lang B.F."/>
            <person name="Lipzen A."/>
            <person name="O'Donnell K."/>
            <person name="Pangilinan J."/>
            <person name="Reynolds N."/>
            <person name="Sandor L."/>
            <person name="Smith M.W."/>
            <person name="Tsang A."/>
            <person name="Grigoriev I.V."/>
            <person name="Stajich J.E."/>
            <person name="Spatafora J.W."/>
        </authorList>
    </citation>
    <scope>NUCLEOTIDE SEQUENCE</scope>
    <source>
        <strain evidence="4">RSA 2281</strain>
    </source>
</reference>
<evidence type="ECO:0000259" key="3">
    <source>
        <dbReference type="PROSITE" id="PS50919"/>
    </source>
</evidence>
<comment type="caution">
    <text evidence="4">The sequence shown here is derived from an EMBL/GenBank/DDBJ whole genome shotgun (WGS) entry which is preliminary data.</text>
</comment>
<keyword evidence="2" id="KW-0677">Repeat</keyword>
<dbReference type="EMBL" id="JAIXMP010000009">
    <property type="protein sequence ID" value="KAI9267982.1"/>
    <property type="molecule type" value="Genomic_DNA"/>
</dbReference>
<dbReference type="InterPro" id="IPR016093">
    <property type="entry name" value="MIR_motif"/>
</dbReference>
<dbReference type="InterPro" id="IPR036300">
    <property type="entry name" value="MIR_dom_sf"/>
</dbReference>
<evidence type="ECO:0000256" key="2">
    <source>
        <dbReference type="ARBA" id="ARBA00022737"/>
    </source>
</evidence>
<proteinExistence type="predicted"/>
<dbReference type="PROSITE" id="PS50919">
    <property type="entry name" value="MIR"/>
    <property type="match status" value="1"/>
</dbReference>
<evidence type="ECO:0000256" key="1">
    <source>
        <dbReference type="ARBA" id="ARBA00022729"/>
    </source>
</evidence>
<dbReference type="SMART" id="SM00472">
    <property type="entry name" value="MIR"/>
    <property type="match status" value="2"/>
</dbReference>
<evidence type="ECO:0000313" key="5">
    <source>
        <dbReference type="Proteomes" id="UP001209540"/>
    </source>
</evidence>
<feature type="domain" description="MIR" evidence="3">
    <location>
        <begin position="35"/>
        <end position="87"/>
    </location>
</feature>
<reference evidence="4" key="1">
    <citation type="journal article" date="2022" name="IScience">
        <title>Evolution of zygomycete secretomes and the origins of terrestrial fungal ecologies.</title>
        <authorList>
            <person name="Chang Y."/>
            <person name="Wang Y."/>
            <person name="Mondo S."/>
            <person name="Ahrendt S."/>
            <person name="Andreopoulos W."/>
            <person name="Barry K."/>
            <person name="Beard J."/>
            <person name="Benny G.L."/>
            <person name="Blankenship S."/>
            <person name="Bonito G."/>
            <person name="Cuomo C."/>
            <person name="Desiro A."/>
            <person name="Gervers K.A."/>
            <person name="Hundley H."/>
            <person name="Kuo A."/>
            <person name="LaButti K."/>
            <person name="Lang B.F."/>
            <person name="Lipzen A."/>
            <person name="O'Donnell K."/>
            <person name="Pangilinan J."/>
            <person name="Reynolds N."/>
            <person name="Sandor L."/>
            <person name="Smith M.E."/>
            <person name="Tsang A."/>
            <person name="Grigoriev I.V."/>
            <person name="Stajich J.E."/>
            <person name="Spatafora J.W."/>
        </authorList>
    </citation>
    <scope>NUCLEOTIDE SEQUENCE</scope>
    <source>
        <strain evidence="4">RSA 2281</strain>
    </source>
</reference>
<accession>A0AAD5PFL1</accession>
<organism evidence="4 5">
    <name type="scientific">Phascolomyces articulosus</name>
    <dbReference type="NCBI Taxonomy" id="60185"/>
    <lineage>
        <taxon>Eukaryota</taxon>
        <taxon>Fungi</taxon>
        <taxon>Fungi incertae sedis</taxon>
        <taxon>Mucoromycota</taxon>
        <taxon>Mucoromycotina</taxon>
        <taxon>Mucoromycetes</taxon>
        <taxon>Mucorales</taxon>
        <taxon>Lichtheimiaceae</taxon>
        <taxon>Phascolomyces</taxon>
    </lineage>
</organism>
<name>A0AAD5PFL1_9FUNG</name>